<evidence type="ECO:0000313" key="1">
    <source>
        <dbReference type="EMBL" id="CAD8407402.1"/>
    </source>
</evidence>
<name>A0A7S0BYD1_9STRA</name>
<reference evidence="1" key="1">
    <citation type="submission" date="2021-01" db="EMBL/GenBank/DDBJ databases">
        <authorList>
            <person name="Corre E."/>
            <person name="Pelletier E."/>
            <person name="Niang G."/>
            <person name="Scheremetjew M."/>
            <person name="Finn R."/>
            <person name="Kale V."/>
            <person name="Holt S."/>
            <person name="Cochrane G."/>
            <person name="Meng A."/>
            <person name="Brown T."/>
            <person name="Cohen L."/>
        </authorList>
    </citation>
    <scope>NUCLEOTIDE SEQUENCE</scope>
    <source>
        <strain evidence="1">CCAP1064/1</strain>
    </source>
</reference>
<dbReference type="AlphaFoldDB" id="A0A7S0BYD1"/>
<sequence length="106" mass="11699">MVTPEEGMMVLPESVDNAIFLKKGSPALYDLMSDTTSEVHAWLPAVMIDGTYMGVPVKEKCTDEEAAVKWMYKKKGVKIKGTCGSLEEDTQKNIAKACNKSQPKKK</sequence>
<dbReference type="EMBL" id="HBEL01007342">
    <property type="protein sequence ID" value="CAD8407402.1"/>
    <property type="molecule type" value="Transcribed_RNA"/>
</dbReference>
<proteinExistence type="predicted"/>
<gene>
    <name evidence="1" type="ORF">PINE0816_LOCUS3519</name>
</gene>
<protein>
    <submittedName>
        <fullName evidence="1">Uncharacterized protein</fullName>
    </submittedName>
</protein>
<accession>A0A7S0BYD1</accession>
<organism evidence="1">
    <name type="scientific">Proboscia inermis</name>
    <dbReference type="NCBI Taxonomy" id="420281"/>
    <lineage>
        <taxon>Eukaryota</taxon>
        <taxon>Sar</taxon>
        <taxon>Stramenopiles</taxon>
        <taxon>Ochrophyta</taxon>
        <taxon>Bacillariophyta</taxon>
        <taxon>Coscinodiscophyceae</taxon>
        <taxon>Rhizosoleniophycidae</taxon>
        <taxon>Rhizosoleniales</taxon>
        <taxon>Rhizosoleniaceae</taxon>
        <taxon>Proboscia</taxon>
    </lineage>
</organism>